<evidence type="ECO:0000256" key="5">
    <source>
        <dbReference type="SAM" id="Phobius"/>
    </source>
</evidence>
<evidence type="ECO:0000256" key="2">
    <source>
        <dbReference type="ARBA" id="ARBA00022692"/>
    </source>
</evidence>
<reference evidence="6" key="1">
    <citation type="submission" date="2020-02" db="EMBL/GenBank/DDBJ databases">
        <authorList>
            <person name="Chen W.-M."/>
        </authorList>
    </citation>
    <scope>NUCLEOTIDE SEQUENCE</scope>
    <source>
        <strain evidence="6">NBD-18</strain>
    </source>
</reference>
<feature type="transmembrane region" description="Helical" evidence="5">
    <location>
        <begin position="157"/>
        <end position="179"/>
    </location>
</feature>
<comment type="subcellular location">
    <subcellularLocation>
        <location evidence="1">Membrane</location>
        <topology evidence="1">Multi-pass membrane protein</topology>
    </subcellularLocation>
</comment>
<keyword evidence="4 5" id="KW-0472">Membrane</keyword>
<keyword evidence="2 5" id="KW-0812">Transmembrane</keyword>
<dbReference type="GO" id="GO:0016020">
    <property type="term" value="C:membrane"/>
    <property type="evidence" value="ECO:0007669"/>
    <property type="project" value="UniProtKB-SubCell"/>
</dbReference>
<organism evidence="6">
    <name type="scientific">Sheuella amnicola</name>
    <dbReference type="NCBI Taxonomy" id="2707330"/>
    <lineage>
        <taxon>Bacteria</taxon>
        <taxon>Pseudomonadati</taxon>
        <taxon>Pseudomonadota</taxon>
        <taxon>Betaproteobacteria</taxon>
        <taxon>Burkholderiales</taxon>
        <taxon>Alcaligenaceae</taxon>
        <taxon>Sheuella</taxon>
    </lineage>
</organism>
<dbReference type="GO" id="GO:0015035">
    <property type="term" value="F:protein-disulfide reductase activity"/>
    <property type="evidence" value="ECO:0007669"/>
    <property type="project" value="InterPro"/>
</dbReference>
<dbReference type="InterPro" id="IPR003752">
    <property type="entry name" value="DiS_bond_form_DsbB/BdbC"/>
</dbReference>
<accession>A0A6B2QW42</accession>
<dbReference type="InterPro" id="IPR023380">
    <property type="entry name" value="DsbB-like_sf"/>
</dbReference>
<feature type="transmembrane region" description="Helical" evidence="5">
    <location>
        <begin position="116"/>
        <end position="136"/>
    </location>
</feature>
<feature type="transmembrane region" description="Helical" evidence="5">
    <location>
        <begin position="77"/>
        <end position="96"/>
    </location>
</feature>
<evidence type="ECO:0000256" key="3">
    <source>
        <dbReference type="ARBA" id="ARBA00022989"/>
    </source>
</evidence>
<proteinExistence type="predicted"/>
<dbReference type="Pfam" id="PF02600">
    <property type="entry name" value="DsbB"/>
    <property type="match status" value="1"/>
</dbReference>
<protein>
    <submittedName>
        <fullName evidence="6">Disulfide bond formation protein B</fullName>
    </submittedName>
</protein>
<dbReference type="SUPFAM" id="SSF158442">
    <property type="entry name" value="DsbB-like"/>
    <property type="match status" value="1"/>
</dbReference>
<dbReference type="EMBL" id="JAAGRN010000003">
    <property type="protein sequence ID" value="NDY82620.1"/>
    <property type="molecule type" value="Genomic_DNA"/>
</dbReference>
<evidence type="ECO:0000256" key="4">
    <source>
        <dbReference type="ARBA" id="ARBA00023136"/>
    </source>
</evidence>
<comment type="caution">
    <text evidence="6">The sequence shown here is derived from an EMBL/GenBank/DDBJ whole genome shotgun (WGS) entry which is preliminary data.</text>
</comment>
<sequence>MTTSTSSEHFDQQSSLSYWLNLLALLGICGSLIIAFAYQIVLNEIPCPLCQLQRVALILAGIGMMLNIRFGASAVHYAIIIISALGGMTASGRQILLHIAPGDTGYGSDLFGLHFYTWGFISFAVILIFSAVMLCIDRNHMQLRQPSAPQTITTLAILFFLALIAANTVSSVMVCQFGACPDDPTGYLWKF</sequence>
<keyword evidence="3 5" id="KW-1133">Transmembrane helix</keyword>
<dbReference type="GO" id="GO:0006457">
    <property type="term" value="P:protein folding"/>
    <property type="evidence" value="ECO:0007669"/>
    <property type="project" value="InterPro"/>
</dbReference>
<evidence type="ECO:0000256" key="1">
    <source>
        <dbReference type="ARBA" id="ARBA00004141"/>
    </source>
</evidence>
<feature type="transmembrane region" description="Helical" evidence="5">
    <location>
        <begin position="18"/>
        <end position="40"/>
    </location>
</feature>
<dbReference type="AlphaFoldDB" id="A0A6B2QW42"/>
<dbReference type="Gene3D" id="1.20.1550.10">
    <property type="entry name" value="DsbB-like"/>
    <property type="match status" value="1"/>
</dbReference>
<feature type="transmembrane region" description="Helical" evidence="5">
    <location>
        <begin position="52"/>
        <end position="70"/>
    </location>
</feature>
<gene>
    <name evidence="6" type="ORF">G3I67_05170</name>
</gene>
<evidence type="ECO:0000313" key="6">
    <source>
        <dbReference type="EMBL" id="NDY82620.1"/>
    </source>
</evidence>
<name>A0A6B2QW42_9BURK</name>